<feature type="region of interest" description="Disordered" evidence="1">
    <location>
        <begin position="470"/>
        <end position="517"/>
    </location>
</feature>
<feature type="compositionally biased region" description="Basic and acidic residues" evidence="1">
    <location>
        <begin position="727"/>
        <end position="741"/>
    </location>
</feature>
<feature type="compositionally biased region" description="Low complexity" evidence="1">
    <location>
        <begin position="709"/>
        <end position="723"/>
    </location>
</feature>
<feature type="compositionally biased region" description="Basic and acidic residues" evidence="1">
    <location>
        <begin position="754"/>
        <end position="776"/>
    </location>
</feature>
<dbReference type="Proteomes" id="UP000197269">
    <property type="component" value="Unassembled WGS sequence"/>
</dbReference>
<dbReference type="EMBL" id="MXPU01000032">
    <property type="protein sequence ID" value="OWO90001.1"/>
    <property type="molecule type" value="Genomic_DNA"/>
</dbReference>
<dbReference type="RefSeq" id="WP_088397107.1">
    <property type="nucleotide sequence ID" value="NZ_MXPU01000032.1"/>
</dbReference>
<feature type="region of interest" description="Disordered" evidence="1">
    <location>
        <begin position="682"/>
        <end position="796"/>
    </location>
</feature>
<feature type="region of interest" description="Disordered" evidence="1">
    <location>
        <begin position="386"/>
        <end position="424"/>
    </location>
</feature>
<feature type="compositionally biased region" description="Polar residues" evidence="1">
    <location>
        <begin position="687"/>
        <end position="701"/>
    </location>
</feature>
<name>A0A246DLD1_9HYPH</name>
<accession>A0A246DLD1</accession>
<organism evidence="2 3">
    <name type="scientific">Rhizobium esperanzae</name>
    <dbReference type="NCBI Taxonomy" id="1967781"/>
    <lineage>
        <taxon>Bacteria</taxon>
        <taxon>Pseudomonadati</taxon>
        <taxon>Pseudomonadota</taxon>
        <taxon>Alphaproteobacteria</taxon>
        <taxon>Hyphomicrobiales</taxon>
        <taxon>Rhizobiaceae</taxon>
        <taxon>Rhizobium/Agrobacterium group</taxon>
        <taxon>Rhizobium</taxon>
    </lineage>
</organism>
<dbReference type="AlphaFoldDB" id="A0A246DLD1"/>
<evidence type="ECO:0000313" key="2">
    <source>
        <dbReference type="EMBL" id="OWO90001.1"/>
    </source>
</evidence>
<feature type="compositionally biased region" description="Basic and acidic residues" evidence="1">
    <location>
        <begin position="402"/>
        <end position="424"/>
    </location>
</feature>
<evidence type="ECO:0000256" key="1">
    <source>
        <dbReference type="SAM" id="MobiDB-lite"/>
    </source>
</evidence>
<proteinExistence type="predicted"/>
<gene>
    <name evidence="2" type="ORF">B5E41_29175</name>
</gene>
<sequence length="796" mass="88508">MADNVNDIIKKRLAARAASKLDVELPAPGLKGRFGLSAIDPDAYVRVFAPTLPNMPPLELSAKEVAQDVTDGYRNRDYAQDDRAIMIREQMERLNEAQGGGLAMFQQLRSEPGREFRSQDLTTYYVEAEGKFLIAKDVRGNFEAFELSTIGNMLERQAAQQREQGGVIPRTPVKKLKGPTQADTNNLIAQLKDRIRAVSQAKASEKVYEGVHQIAKETTDAYVTAASIPEKKLPAIGLDADKGKVTMVLTISEYGREEGKNMVRELREKGGEIEQHSLSYKVDGETFTRTRRDKTAFDYNAAEIEHAVDVRQKELGAIDVWESKSPALDLQARLADEIEQQNAHSVATSDEILSALAQLDDGVADEPRKTAEQIIADDKRILDERFERDLMPDSGSEPELTSEERKAAEDEERRVGAAISAREEARELGENIAAYGEDRGTDLVSELREKGGEIEHDGATYALDGDRLTRTRDGETTHHNAYDVKDGIDHQREDEQQSREAAMSPNERMEAGLSRPESVTEEQWQALEKQYEHDLLMDNTPEEFLPGTEAFARENVYGDDGEAGPYVSSEKELADHALGMEIAGYGKDRGTDLLKELSNTEGEIEHDGATYAYNRHLTISRTVDGETTEHNYTELREGIDAQREKEHAQAIASMPSELEALKAENAKLQEKLAALQQQQLLQQAEKTPQQPEASQSAVSSTPQEKAPERQQAAEQQQVPAEQQGKGEVSDKQVTDEVEGRSKGGWQRVAANCLEARKEAGEKIEDKPFVARARESEFAATAQRQQTHEQSQGQGLH</sequence>
<protein>
    <submittedName>
        <fullName evidence="2">Uncharacterized protein</fullName>
    </submittedName>
</protein>
<evidence type="ECO:0000313" key="3">
    <source>
        <dbReference type="Proteomes" id="UP000197269"/>
    </source>
</evidence>
<feature type="compositionally biased region" description="Polar residues" evidence="1">
    <location>
        <begin position="781"/>
        <end position="796"/>
    </location>
</feature>
<feature type="compositionally biased region" description="Basic and acidic residues" evidence="1">
    <location>
        <begin position="470"/>
        <end position="498"/>
    </location>
</feature>
<reference evidence="2 3" key="1">
    <citation type="submission" date="2017-03" db="EMBL/GenBank/DDBJ databases">
        <title>Genome of strain Rhizobium sp. CNPSo 668.</title>
        <authorList>
            <person name="Ribeiro R."/>
        </authorList>
    </citation>
    <scope>NUCLEOTIDE SEQUENCE [LARGE SCALE GENOMIC DNA]</scope>
    <source>
        <strain evidence="2 3">CNPSo 668</strain>
    </source>
</reference>
<comment type="caution">
    <text evidence="2">The sequence shown here is derived from an EMBL/GenBank/DDBJ whole genome shotgun (WGS) entry which is preliminary data.</text>
</comment>